<evidence type="ECO:0000259" key="1">
    <source>
        <dbReference type="Pfam" id="PF22480"/>
    </source>
</evidence>
<dbReference type="Pfam" id="PF22480">
    <property type="entry name" value="DUF6984"/>
    <property type="match status" value="1"/>
</dbReference>
<feature type="domain" description="DUF6984" evidence="1">
    <location>
        <begin position="5"/>
        <end position="102"/>
    </location>
</feature>
<evidence type="ECO:0000313" key="3">
    <source>
        <dbReference type="Proteomes" id="UP001304671"/>
    </source>
</evidence>
<protein>
    <recommendedName>
        <fullName evidence="1">DUF6984 domain-containing protein</fullName>
    </recommendedName>
</protein>
<name>A0ABU5QLV6_9BACT</name>
<dbReference type="Proteomes" id="UP001304671">
    <property type="component" value="Unassembled WGS sequence"/>
</dbReference>
<gene>
    <name evidence="2" type="ORF">VB264_09600</name>
</gene>
<organism evidence="2 3">
    <name type="scientific">Arcicella aquatica</name>
    <dbReference type="NCBI Taxonomy" id="217141"/>
    <lineage>
        <taxon>Bacteria</taxon>
        <taxon>Pseudomonadati</taxon>
        <taxon>Bacteroidota</taxon>
        <taxon>Cytophagia</taxon>
        <taxon>Cytophagales</taxon>
        <taxon>Flectobacillaceae</taxon>
        <taxon>Arcicella</taxon>
    </lineage>
</organism>
<dbReference type="EMBL" id="JAYFUL010000012">
    <property type="protein sequence ID" value="MEA5258038.1"/>
    <property type="molecule type" value="Genomic_DNA"/>
</dbReference>
<dbReference type="InterPro" id="IPR054253">
    <property type="entry name" value="DUF6984"/>
</dbReference>
<proteinExistence type="predicted"/>
<evidence type="ECO:0000313" key="2">
    <source>
        <dbReference type="EMBL" id="MEA5258038.1"/>
    </source>
</evidence>
<accession>A0ABU5QLV6</accession>
<comment type="caution">
    <text evidence="2">The sequence shown here is derived from an EMBL/GenBank/DDBJ whole genome shotgun (WGS) entry which is preliminary data.</text>
</comment>
<sequence length="112" mass="13007">MNETRQIRDIEKEFIIALLAKLNLTTDDYPIDNEVFEYEGGKMGSISIGNKNPDDYDGDLIQVEYNDIDGVPVLITLTKNKYNQLLDLDFWKEDFSALIIYPKIEEVIVRQM</sequence>
<dbReference type="RefSeq" id="WP_309914823.1">
    <property type="nucleotide sequence ID" value="NZ_JAYFUL010000012.1"/>
</dbReference>
<keyword evidence="3" id="KW-1185">Reference proteome</keyword>
<reference evidence="2 3" key="1">
    <citation type="submission" date="2023-12" db="EMBL/GenBank/DDBJ databases">
        <title>Novel species of the genus Arcicella isolated from rivers.</title>
        <authorList>
            <person name="Lu H."/>
        </authorList>
    </citation>
    <scope>NUCLEOTIDE SEQUENCE [LARGE SCALE GENOMIC DNA]</scope>
    <source>
        <strain evidence="2 3">LMG 21963</strain>
    </source>
</reference>